<organism evidence="2 3">
    <name type="scientific">Vibrio gazogenes</name>
    <dbReference type="NCBI Taxonomy" id="687"/>
    <lineage>
        <taxon>Bacteria</taxon>
        <taxon>Pseudomonadati</taxon>
        <taxon>Pseudomonadota</taxon>
        <taxon>Gammaproteobacteria</taxon>
        <taxon>Vibrionales</taxon>
        <taxon>Vibrionaceae</taxon>
        <taxon>Vibrio</taxon>
    </lineage>
</organism>
<keyword evidence="1" id="KW-0812">Transmembrane</keyword>
<dbReference type="Proteomes" id="UP000196708">
    <property type="component" value="Chromosome 1"/>
</dbReference>
<dbReference type="RefSeq" id="WP_088134469.1">
    <property type="nucleotide sequence ID" value="NZ_CP018835.1"/>
</dbReference>
<dbReference type="AlphaFoldDB" id="A0A1Z2SIF8"/>
<feature type="transmembrane region" description="Helical" evidence="1">
    <location>
        <begin position="16"/>
        <end position="33"/>
    </location>
</feature>
<evidence type="ECO:0000313" key="2">
    <source>
        <dbReference type="EMBL" id="ASA56963.1"/>
    </source>
</evidence>
<keyword evidence="1" id="KW-0472">Membrane</keyword>
<proteinExistence type="predicted"/>
<reference evidence="2 3" key="1">
    <citation type="submission" date="2016-12" db="EMBL/GenBank/DDBJ databases">
        <authorList>
            <person name="Song W.-J."/>
            <person name="Kurnit D.M."/>
        </authorList>
    </citation>
    <scope>NUCLEOTIDE SEQUENCE [LARGE SCALE GENOMIC DNA]</scope>
    <source>
        <strain evidence="2 3">ATCC 43942</strain>
    </source>
</reference>
<keyword evidence="1" id="KW-1133">Transmembrane helix</keyword>
<evidence type="ECO:0000256" key="1">
    <source>
        <dbReference type="SAM" id="Phobius"/>
    </source>
</evidence>
<sequence>MQCELIVNKVNQSCKLFVFISCYVFSSISFAASSMSGMTVKGYLDDNDVIDKIQCENISKPSYNCVIKLDSGFSKKIVVKNNNDCSDFSINSGDKGDIVFSCGVWGENDVYYYKYSQNNWYLYKHTREVLPMNGPNDLGSFNTYENFSKKWSIDSDLKDVNKDREKCK</sequence>
<dbReference type="EMBL" id="CP018835">
    <property type="protein sequence ID" value="ASA56963.1"/>
    <property type="molecule type" value="Genomic_DNA"/>
</dbReference>
<gene>
    <name evidence="2" type="ORF">BSQ33_15500</name>
</gene>
<dbReference type="OrthoDB" id="5679055at2"/>
<accession>A0A1Z2SIF8</accession>
<evidence type="ECO:0000313" key="3">
    <source>
        <dbReference type="Proteomes" id="UP000196708"/>
    </source>
</evidence>
<dbReference type="KEGG" id="vga:BSQ33_15500"/>
<name>A0A1Z2SIF8_VIBGA</name>
<protein>
    <submittedName>
        <fullName evidence="2">Uncharacterized protein</fullName>
    </submittedName>
</protein>